<dbReference type="InterPro" id="IPR041617">
    <property type="entry name" value="TPR_MalT"/>
</dbReference>
<keyword evidence="3" id="KW-1185">Reference proteome</keyword>
<dbReference type="SUPFAM" id="SSF52540">
    <property type="entry name" value="P-loop containing nucleoside triphosphate hydrolases"/>
    <property type="match status" value="1"/>
</dbReference>
<dbReference type="CDD" id="cd06170">
    <property type="entry name" value="LuxR_C_like"/>
    <property type="match status" value="1"/>
</dbReference>
<evidence type="ECO:0000313" key="2">
    <source>
        <dbReference type="EMBL" id="QDX27531.1"/>
    </source>
</evidence>
<evidence type="ECO:0000259" key="1">
    <source>
        <dbReference type="PROSITE" id="PS50043"/>
    </source>
</evidence>
<feature type="domain" description="HTH luxR-type" evidence="1">
    <location>
        <begin position="834"/>
        <end position="899"/>
    </location>
</feature>
<dbReference type="Gene3D" id="3.40.50.300">
    <property type="entry name" value="P-loop containing nucleotide triphosphate hydrolases"/>
    <property type="match status" value="1"/>
</dbReference>
<proteinExistence type="predicted"/>
<name>A0A518RJD1_9SPHN</name>
<dbReference type="SMART" id="SM00421">
    <property type="entry name" value="HTH_LUXR"/>
    <property type="match status" value="1"/>
</dbReference>
<dbReference type="InterPro" id="IPR016032">
    <property type="entry name" value="Sig_transdc_resp-reg_C-effctor"/>
</dbReference>
<reference evidence="2 3" key="1">
    <citation type="submission" date="2019-07" db="EMBL/GenBank/DDBJ databases">
        <title>Sphingomonas alkalisoli sp. nov., isolated from rhizosphere soil of Suaedae salsa.</title>
        <authorList>
            <person name="Zhang H."/>
            <person name="Xu L."/>
            <person name="Zhang J.-X."/>
            <person name="Sun J.-Q."/>
        </authorList>
    </citation>
    <scope>NUCLEOTIDE SEQUENCE [LARGE SCALE GENOMIC DNA]</scope>
    <source>
        <strain evidence="2 3">XS-10</strain>
    </source>
</reference>
<dbReference type="InterPro" id="IPR011990">
    <property type="entry name" value="TPR-like_helical_dom_sf"/>
</dbReference>
<dbReference type="InterPro" id="IPR041664">
    <property type="entry name" value="AAA_16"/>
</dbReference>
<dbReference type="KEGG" id="ssua:FPZ54_16985"/>
<dbReference type="Pfam" id="PF13191">
    <property type="entry name" value="AAA_16"/>
    <property type="match status" value="1"/>
</dbReference>
<dbReference type="InterPro" id="IPR027417">
    <property type="entry name" value="P-loop_NTPase"/>
</dbReference>
<dbReference type="PROSITE" id="PS00622">
    <property type="entry name" value="HTH_LUXR_1"/>
    <property type="match status" value="1"/>
</dbReference>
<dbReference type="Proteomes" id="UP000318055">
    <property type="component" value="Chromosome"/>
</dbReference>
<dbReference type="OrthoDB" id="9807052at2"/>
<accession>A0A518RJD1</accession>
<dbReference type="EMBL" id="CP042239">
    <property type="protein sequence ID" value="QDX27531.1"/>
    <property type="molecule type" value="Genomic_DNA"/>
</dbReference>
<dbReference type="AlphaFoldDB" id="A0A518RJD1"/>
<dbReference type="GO" id="GO:0003677">
    <property type="term" value="F:DNA binding"/>
    <property type="evidence" value="ECO:0007669"/>
    <property type="project" value="InterPro"/>
</dbReference>
<dbReference type="Pfam" id="PF17874">
    <property type="entry name" value="TPR_MalT"/>
    <property type="match status" value="1"/>
</dbReference>
<dbReference type="Gene3D" id="1.25.40.10">
    <property type="entry name" value="Tetratricopeptide repeat domain"/>
    <property type="match status" value="1"/>
</dbReference>
<evidence type="ECO:0000313" key="3">
    <source>
        <dbReference type="Proteomes" id="UP000318055"/>
    </source>
</evidence>
<dbReference type="InterPro" id="IPR036388">
    <property type="entry name" value="WH-like_DNA-bd_sf"/>
</dbReference>
<dbReference type="GO" id="GO:0006355">
    <property type="term" value="P:regulation of DNA-templated transcription"/>
    <property type="evidence" value="ECO:0007669"/>
    <property type="project" value="InterPro"/>
</dbReference>
<organism evidence="2 3">
    <name type="scientific">Sphingomonas suaedae</name>
    <dbReference type="NCBI Taxonomy" id="2599297"/>
    <lineage>
        <taxon>Bacteria</taxon>
        <taxon>Pseudomonadati</taxon>
        <taxon>Pseudomonadota</taxon>
        <taxon>Alphaproteobacteria</taxon>
        <taxon>Sphingomonadales</taxon>
        <taxon>Sphingomonadaceae</taxon>
        <taxon>Sphingomonas</taxon>
    </lineage>
</organism>
<dbReference type="InterPro" id="IPR003593">
    <property type="entry name" value="AAA+_ATPase"/>
</dbReference>
<dbReference type="SUPFAM" id="SSF46894">
    <property type="entry name" value="C-terminal effector domain of the bipartite response regulators"/>
    <property type="match status" value="1"/>
</dbReference>
<gene>
    <name evidence="2" type="ORF">FPZ54_16985</name>
</gene>
<sequence>MRWTDGGSDRVASMDELIHTKLAPPIWMGNQIRRDMLLARLDAALDRRLTLIQAPAGYGKTSLLSQWKARFDPAQVRVAWLTLERDDSDLKHLARYIALALDGAEPGDAEQHDAGLPPRAAVSAIVNRLARETRPVVLILDDFHRAENSEVDDFVRALIQLAPENCHFVIASRDYPWLGQSALAAEEQLIELGAGDLRFSTHEAEALLARAHGEGLDGEDVRTIVARTEGWPIALQLASLSLKHGAEHRGLVERFRGPSSELARYLSEQVLMTMSEETRDIVLRTALLDRLTGDLVNLLCDRTDGWLILERLEEQGMFLTPLTPERQGYRYHQLFAEHLRERLARGDSARYRALHRRVAIWFAERGETAEAVAHAIQADDDAMLATIVEEAGGWRLIPQGQQAMVQRALDKLPAAMVAARPRLALAQVYLEIKCGEMATARADYDRFAEAFDRADLSADQRTELRVVGDVLADYENEPVTLDDLLSREALLRTLPSNDHLVFANVSETLGAKYFEGGWLERALEPTLAARDHYQAMGSLYSDLFTRFQEARIRHAQARLKDTASILAAARVEIEGNFGARSDLAANCAAFEAELLYAQDQPDAALALLDWAVPHMEQSDGWVDVYAAGYLSAARAHGAEGRWEEAEAMLARARRLAERRRLRQLDLLAALCEVELLIDRDPEAARAAAEAIGVDALAAAAQEADSPIHRPVITAATLIRAKFALLEGAHDDALAILRDLRRWATQHGAGRLLIDVNILMSHALREQGQATPAQVCFDDAVGTAMFQGIARPFIDLRRFAEAGVNDTLNGPAQIDRFRAQFLKGIARTLAARPVAGPAPGLLSDAEAAIVEHLSFGYSNKEIARLIGMSPDTVKYRLKSVFRKIGVNKRRDAVRVLHERGLIAGDAQATAAE</sequence>
<dbReference type="InterPro" id="IPR059106">
    <property type="entry name" value="WHD_MalT"/>
</dbReference>
<dbReference type="PRINTS" id="PR00038">
    <property type="entry name" value="HTHLUXR"/>
</dbReference>
<dbReference type="Gene3D" id="1.10.10.10">
    <property type="entry name" value="Winged helix-like DNA-binding domain superfamily/Winged helix DNA-binding domain"/>
    <property type="match status" value="1"/>
</dbReference>
<dbReference type="SMART" id="SM00382">
    <property type="entry name" value="AAA"/>
    <property type="match status" value="1"/>
</dbReference>
<protein>
    <submittedName>
        <fullName evidence="2">AAA family ATPase</fullName>
    </submittedName>
</protein>
<dbReference type="PROSITE" id="PS50043">
    <property type="entry name" value="HTH_LUXR_2"/>
    <property type="match status" value="1"/>
</dbReference>
<dbReference type="InterPro" id="IPR000792">
    <property type="entry name" value="Tscrpt_reg_LuxR_C"/>
</dbReference>
<dbReference type="Pfam" id="PF25873">
    <property type="entry name" value="WHD_MalT"/>
    <property type="match status" value="1"/>
</dbReference>
<dbReference type="Pfam" id="PF00196">
    <property type="entry name" value="GerE"/>
    <property type="match status" value="1"/>
</dbReference>